<dbReference type="AlphaFoldDB" id="A0A8C4SVR5"/>
<feature type="domain" description="Ig-like" evidence="5">
    <location>
        <begin position="313"/>
        <end position="392"/>
    </location>
</feature>
<name>A0A8C4SVR5_ERPCA</name>
<reference evidence="6" key="1">
    <citation type="submission" date="2025-08" db="UniProtKB">
        <authorList>
            <consortium name="Ensembl"/>
        </authorList>
    </citation>
    <scope>IDENTIFICATION</scope>
</reference>
<dbReference type="GeneTree" id="ENSGT01150000286924"/>
<accession>A0A8C4SVR5</accession>
<dbReference type="InterPro" id="IPR003599">
    <property type="entry name" value="Ig_sub"/>
</dbReference>
<dbReference type="SMART" id="SM00408">
    <property type="entry name" value="IGc2"/>
    <property type="match status" value="2"/>
</dbReference>
<evidence type="ECO:0000259" key="5">
    <source>
        <dbReference type="PROSITE" id="PS50835"/>
    </source>
</evidence>
<dbReference type="InterPro" id="IPR007110">
    <property type="entry name" value="Ig-like_dom"/>
</dbReference>
<dbReference type="PANTHER" id="PTHR46013">
    <property type="entry name" value="VASCULAR CELL ADHESION MOLECULE 1"/>
    <property type="match status" value="1"/>
</dbReference>
<dbReference type="Ensembl" id="ENSECRT00000023477.1">
    <property type="protein sequence ID" value="ENSECRP00000022983.1"/>
    <property type="gene ID" value="ENSECRG00000015503.1"/>
</dbReference>
<organism evidence="6 7">
    <name type="scientific">Erpetoichthys calabaricus</name>
    <name type="common">Rope fish</name>
    <name type="synonym">Calamoichthys calabaricus</name>
    <dbReference type="NCBI Taxonomy" id="27687"/>
    <lineage>
        <taxon>Eukaryota</taxon>
        <taxon>Metazoa</taxon>
        <taxon>Chordata</taxon>
        <taxon>Craniata</taxon>
        <taxon>Vertebrata</taxon>
        <taxon>Euteleostomi</taxon>
        <taxon>Actinopterygii</taxon>
        <taxon>Polypteriformes</taxon>
        <taxon>Polypteridae</taxon>
        <taxon>Erpetoichthys</taxon>
    </lineage>
</organism>
<comment type="subunit">
    <text evidence="4">Predominantly monomer of isoform CD22-beta. Also found as heterodimer of isoform CD22-beta and a shorter isoform. Interacts with PTPN6/SHP-1, LYN, SYK, PIK3R1/PIK3R2 and PLCG1 upon phosphorylation. Interacts with GRB2, INPP5D and SHC1 upon phosphorylation. May form a complex with INPP5D/SHIP, GRB2 and SHC1.</text>
</comment>
<dbReference type="InterPro" id="IPR003598">
    <property type="entry name" value="Ig_sub2"/>
</dbReference>
<evidence type="ECO:0000256" key="4">
    <source>
        <dbReference type="ARBA" id="ARBA00046458"/>
    </source>
</evidence>
<dbReference type="Gene3D" id="2.60.40.10">
    <property type="entry name" value="Immunoglobulins"/>
    <property type="match status" value="3"/>
</dbReference>
<reference evidence="6" key="2">
    <citation type="submission" date="2025-09" db="UniProtKB">
        <authorList>
            <consortium name="Ensembl"/>
        </authorList>
    </citation>
    <scope>IDENTIFICATION</scope>
</reference>
<dbReference type="Proteomes" id="UP000694620">
    <property type="component" value="Unassembled WGS sequence"/>
</dbReference>
<keyword evidence="7" id="KW-1185">Reference proteome</keyword>
<sequence length="416" mass="46668">MSVRLSLHLSVSKALMLLYLRLHFNHILNISRLTPSRYEIQRNCSMGFYTQMICAAEGSTVTIGCSYWHPANIKVKYEMWFYDYNKNSTHNTRENNIYHTNDHIELIRYRNRVQFSGNKNKMCSVRISDVRREESRYYKFRFEGDGYGQQWTGVPGVSVTVTGEIRDVCLCLICWITTSGSWISNTSPVFVRSLNVSQSPKCLFIGLDHGSYWCQTEVTTSPAYQLNVMYAPKNVVISGPHTICVEEGTSMTLYCTAIANPPGTYTWVKDNISIPGSGEHLQFTRADLSAAGSYQCEVTNIYGATKSAAVTLDKLRGFSPTTCAQERKSVTLNCKASANPASSYTWVKENTGRVGAGEHLHISAFNVNDAGSYHCEATNIHGRAKSAVVKLTVNDINTDTQDNTSTEYQHLSLFRC</sequence>
<dbReference type="Pfam" id="PF13927">
    <property type="entry name" value="Ig_3"/>
    <property type="match status" value="1"/>
</dbReference>
<dbReference type="CDD" id="cd00096">
    <property type="entry name" value="Ig"/>
    <property type="match status" value="2"/>
</dbReference>
<proteinExistence type="predicted"/>
<evidence type="ECO:0000256" key="1">
    <source>
        <dbReference type="ARBA" id="ARBA00040106"/>
    </source>
</evidence>
<dbReference type="Pfam" id="PF24518">
    <property type="entry name" value="Ig_CD22"/>
    <property type="match status" value="1"/>
</dbReference>
<dbReference type="SMART" id="SM00409">
    <property type="entry name" value="IG"/>
    <property type="match status" value="3"/>
</dbReference>
<protein>
    <recommendedName>
        <fullName evidence="1">B-cell receptor CD22</fullName>
    </recommendedName>
    <alternativeName>
        <fullName evidence="2">Sialic acid-binding Ig-like lectin 2</fullName>
    </alternativeName>
</protein>
<dbReference type="InterPro" id="IPR013783">
    <property type="entry name" value="Ig-like_fold"/>
</dbReference>
<dbReference type="InterPro" id="IPR036179">
    <property type="entry name" value="Ig-like_dom_sf"/>
</dbReference>
<dbReference type="InterPro" id="IPR056386">
    <property type="entry name" value="Ig_CD22"/>
</dbReference>
<evidence type="ECO:0000313" key="7">
    <source>
        <dbReference type="Proteomes" id="UP000694620"/>
    </source>
</evidence>
<dbReference type="Pfam" id="PF13895">
    <property type="entry name" value="Ig_2"/>
    <property type="match status" value="1"/>
</dbReference>
<evidence type="ECO:0000256" key="3">
    <source>
        <dbReference type="ARBA" id="ARBA00045430"/>
    </source>
</evidence>
<feature type="domain" description="Ig-like" evidence="5">
    <location>
        <begin position="232"/>
        <end position="311"/>
    </location>
</feature>
<dbReference type="PANTHER" id="PTHR46013:SF4">
    <property type="entry name" value="B-CELL RECEPTOR CD22-RELATED"/>
    <property type="match status" value="1"/>
</dbReference>
<evidence type="ECO:0000313" key="6">
    <source>
        <dbReference type="Ensembl" id="ENSECRP00000022983.1"/>
    </source>
</evidence>
<dbReference type="PROSITE" id="PS50835">
    <property type="entry name" value="IG_LIKE"/>
    <property type="match status" value="2"/>
</dbReference>
<dbReference type="SUPFAM" id="SSF48726">
    <property type="entry name" value="Immunoglobulin"/>
    <property type="match status" value="3"/>
</dbReference>
<evidence type="ECO:0000256" key="2">
    <source>
        <dbReference type="ARBA" id="ARBA00041781"/>
    </source>
</evidence>
<comment type="function">
    <text evidence="3">Most highly expressed siglec (sialic acid-binding immunoglobulin-like lectin) on B-cells that plays a role in various aspects of B-cell biology including differentiation, antigen presentation, and trafficking to bone marrow. Binds to alpha 2,6-linked sialic acid residues of surface molecules such as CD22 itself, CD45 and IgM in a cis configuration. Can also bind to ligands on other cells as an adhesion molecule in a trans configuration. Acts as an inhibitory coreceptor on the surface of B-cells and inhibits B-cell receptor induced signaling, characterized by inhibition of the calcium mobilization and cellular activation. Mechanistically, the immunoreceptor tyrosine-based inhibitory motif domain is phosphorylated by the Src kinase LYN, which in turn leads to the recruitment of the protein tyrosine phosphatase 1/PTPN6, leading to the negative regulation of BCR signaling. If this negative signaling from is of sufficient strength, apoptosis of the B-cell can be induced.</text>
</comment>